<dbReference type="RefSeq" id="WP_153234458.1">
    <property type="nucleotide sequence ID" value="NZ_WINI01000004.1"/>
</dbReference>
<evidence type="ECO:0000259" key="8">
    <source>
        <dbReference type="PROSITE" id="PS51007"/>
    </source>
</evidence>
<dbReference type="PROSITE" id="PS51007">
    <property type="entry name" value="CYTC"/>
    <property type="match status" value="1"/>
</dbReference>
<dbReference type="InterPro" id="IPR036909">
    <property type="entry name" value="Cyt_c-like_dom_sf"/>
</dbReference>
<dbReference type="InterPro" id="IPR009056">
    <property type="entry name" value="Cyt_c-like_dom"/>
</dbReference>
<evidence type="ECO:0000256" key="2">
    <source>
        <dbReference type="ARBA" id="ARBA00022617"/>
    </source>
</evidence>
<comment type="caution">
    <text evidence="9">The sequence shown here is derived from an EMBL/GenBank/DDBJ whole genome shotgun (WGS) entry which is preliminary data.</text>
</comment>
<keyword evidence="2 6" id="KW-0349">Heme</keyword>
<keyword evidence="4" id="KW-0249">Electron transport</keyword>
<dbReference type="EMBL" id="WINI01000004">
    <property type="protein sequence ID" value="MQR00843.1"/>
    <property type="molecule type" value="Genomic_DNA"/>
</dbReference>
<feature type="domain" description="Cytochrome c" evidence="8">
    <location>
        <begin position="12"/>
        <end position="98"/>
    </location>
</feature>
<dbReference type="Pfam" id="PF00034">
    <property type="entry name" value="Cytochrom_C"/>
    <property type="match status" value="1"/>
</dbReference>
<feature type="binding site" description="covalent" evidence="6">
    <location>
        <position position="31"/>
    </location>
    <ligand>
        <name>heme c</name>
        <dbReference type="ChEBI" id="CHEBI:61717"/>
    </ligand>
</feature>
<gene>
    <name evidence="9" type="ORF">GEV47_09120</name>
</gene>
<feature type="chain" id="PRO_5032838052" evidence="7">
    <location>
        <begin position="22"/>
        <end position="103"/>
    </location>
</feature>
<keyword evidence="1" id="KW-0813">Transport</keyword>
<evidence type="ECO:0000256" key="4">
    <source>
        <dbReference type="ARBA" id="ARBA00022982"/>
    </source>
</evidence>
<evidence type="ECO:0000313" key="10">
    <source>
        <dbReference type="Proteomes" id="UP000451565"/>
    </source>
</evidence>
<evidence type="ECO:0000256" key="3">
    <source>
        <dbReference type="ARBA" id="ARBA00022723"/>
    </source>
</evidence>
<keyword evidence="7" id="KW-0732">Signal</keyword>
<feature type="signal peptide" evidence="7">
    <location>
        <begin position="1"/>
        <end position="21"/>
    </location>
</feature>
<proteinExistence type="predicted"/>
<feature type="binding site" description="covalent" evidence="6">
    <location>
        <position position="76"/>
    </location>
    <ligand>
        <name>heme c</name>
        <dbReference type="ChEBI" id="CHEBI:61717"/>
    </ligand>
</feature>
<dbReference type="GO" id="GO:0005506">
    <property type="term" value="F:iron ion binding"/>
    <property type="evidence" value="ECO:0007669"/>
    <property type="project" value="InterPro"/>
</dbReference>
<dbReference type="GO" id="GO:0009055">
    <property type="term" value="F:electron transfer activity"/>
    <property type="evidence" value="ECO:0007669"/>
    <property type="project" value="InterPro"/>
</dbReference>
<keyword evidence="3 6" id="KW-0479">Metal-binding</keyword>
<dbReference type="GO" id="GO:0020037">
    <property type="term" value="F:heme binding"/>
    <property type="evidence" value="ECO:0007669"/>
    <property type="project" value="InterPro"/>
</dbReference>
<dbReference type="OrthoDB" id="9007105at2"/>
<organism evidence="9 10">
    <name type="scientific">Glaciimonas soli</name>
    <dbReference type="NCBI Taxonomy" id="2590999"/>
    <lineage>
        <taxon>Bacteria</taxon>
        <taxon>Pseudomonadati</taxon>
        <taxon>Pseudomonadota</taxon>
        <taxon>Betaproteobacteria</taxon>
        <taxon>Burkholderiales</taxon>
        <taxon>Oxalobacteraceae</taxon>
        <taxon>Glaciimonas</taxon>
    </lineage>
</organism>
<accession>A0A843YTB6</accession>
<evidence type="ECO:0000313" key="9">
    <source>
        <dbReference type="EMBL" id="MQR00843.1"/>
    </source>
</evidence>
<dbReference type="Proteomes" id="UP000451565">
    <property type="component" value="Unassembled WGS sequence"/>
</dbReference>
<keyword evidence="5 6" id="KW-0408">Iron</keyword>
<comment type="PTM">
    <text evidence="6">Binds 1 heme c group covalently per subunit.</text>
</comment>
<evidence type="ECO:0000256" key="6">
    <source>
        <dbReference type="PIRSR" id="PIRSR602324-1"/>
    </source>
</evidence>
<dbReference type="InterPro" id="IPR002324">
    <property type="entry name" value="Cyt_c_ID"/>
</dbReference>
<dbReference type="Gene3D" id="1.10.760.10">
    <property type="entry name" value="Cytochrome c-like domain"/>
    <property type="match status" value="1"/>
</dbReference>
<evidence type="ECO:0000256" key="1">
    <source>
        <dbReference type="ARBA" id="ARBA00022448"/>
    </source>
</evidence>
<protein>
    <submittedName>
        <fullName evidence="9">C-type cytochrome</fullName>
    </submittedName>
</protein>
<evidence type="ECO:0000256" key="5">
    <source>
        <dbReference type="ARBA" id="ARBA00023004"/>
    </source>
</evidence>
<sequence length="103" mass="11163">MKMHYSMMMLVLALTGGHAAAATEDTCRACHTLTAKLVGPPFREVAARYKDDQQAIEKLKKSMLEGSQGKWGSAAMPANVGLTPAEADRFAHWVMGLNATNKQ</sequence>
<name>A0A843YTB6_9BURK</name>
<evidence type="ECO:0000256" key="7">
    <source>
        <dbReference type="SAM" id="SignalP"/>
    </source>
</evidence>
<dbReference type="AlphaFoldDB" id="A0A843YTB6"/>
<reference evidence="9 10" key="1">
    <citation type="submission" date="2019-10" db="EMBL/GenBank/DDBJ databases">
        <title>Glaciimonas soli sp. nov., a psychrophilic bacterium isolated from the forest soil of a high elevation mountain in Taiwan.</title>
        <authorList>
            <person name="Wang L.-T."/>
            <person name="Shieh W.Y."/>
        </authorList>
    </citation>
    <scope>NUCLEOTIDE SEQUENCE [LARGE SCALE GENOMIC DNA]</scope>
    <source>
        <strain evidence="9 10">GS1</strain>
    </source>
</reference>
<keyword evidence="10" id="KW-1185">Reference proteome</keyword>
<dbReference type="PRINTS" id="PR00606">
    <property type="entry name" value="CYTCHROMECID"/>
</dbReference>
<dbReference type="SUPFAM" id="SSF46626">
    <property type="entry name" value="Cytochrome c"/>
    <property type="match status" value="1"/>
</dbReference>
<feature type="binding site" description="covalent" evidence="6">
    <location>
        <position position="27"/>
    </location>
    <ligand>
        <name>heme c</name>
        <dbReference type="ChEBI" id="CHEBI:61717"/>
    </ligand>
</feature>